<evidence type="ECO:0000313" key="1">
    <source>
        <dbReference type="EMBL" id="MCI90836.1"/>
    </source>
</evidence>
<evidence type="ECO:0000313" key="2">
    <source>
        <dbReference type="Proteomes" id="UP000265520"/>
    </source>
</evidence>
<proteinExistence type="predicted"/>
<accession>A0A392VR94</accession>
<protein>
    <submittedName>
        <fullName evidence="1">Uncharacterized protein</fullName>
    </submittedName>
</protein>
<reference evidence="1 2" key="1">
    <citation type="journal article" date="2018" name="Front. Plant Sci.">
        <title>Red Clover (Trifolium pratense) and Zigzag Clover (T. medium) - A Picture of Genomic Similarities and Differences.</title>
        <authorList>
            <person name="Dluhosova J."/>
            <person name="Istvanek J."/>
            <person name="Nedelnik J."/>
            <person name="Repkova J."/>
        </authorList>
    </citation>
    <scope>NUCLEOTIDE SEQUENCE [LARGE SCALE GENOMIC DNA]</scope>
    <source>
        <strain evidence="2">cv. 10/8</strain>
        <tissue evidence="1">Leaf</tissue>
    </source>
</reference>
<organism evidence="1 2">
    <name type="scientific">Trifolium medium</name>
    <dbReference type="NCBI Taxonomy" id="97028"/>
    <lineage>
        <taxon>Eukaryota</taxon>
        <taxon>Viridiplantae</taxon>
        <taxon>Streptophyta</taxon>
        <taxon>Embryophyta</taxon>
        <taxon>Tracheophyta</taxon>
        <taxon>Spermatophyta</taxon>
        <taxon>Magnoliopsida</taxon>
        <taxon>eudicotyledons</taxon>
        <taxon>Gunneridae</taxon>
        <taxon>Pentapetalae</taxon>
        <taxon>rosids</taxon>
        <taxon>fabids</taxon>
        <taxon>Fabales</taxon>
        <taxon>Fabaceae</taxon>
        <taxon>Papilionoideae</taxon>
        <taxon>50 kb inversion clade</taxon>
        <taxon>NPAAA clade</taxon>
        <taxon>Hologalegina</taxon>
        <taxon>IRL clade</taxon>
        <taxon>Trifolieae</taxon>
        <taxon>Trifolium</taxon>
    </lineage>
</organism>
<comment type="caution">
    <text evidence="1">The sequence shown here is derived from an EMBL/GenBank/DDBJ whole genome shotgun (WGS) entry which is preliminary data.</text>
</comment>
<feature type="non-terminal residue" evidence="1">
    <location>
        <position position="23"/>
    </location>
</feature>
<dbReference type="EMBL" id="LXQA011255499">
    <property type="protein sequence ID" value="MCI90836.1"/>
    <property type="molecule type" value="Genomic_DNA"/>
</dbReference>
<dbReference type="Proteomes" id="UP000265520">
    <property type="component" value="Unassembled WGS sequence"/>
</dbReference>
<keyword evidence="2" id="KW-1185">Reference proteome</keyword>
<name>A0A392VR94_9FABA</name>
<sequence>MFGSSSSPYWVLLLWLNALVMLP</sequence>
<dbReference type="AlphaFoldDB" id="A0A392VR94"/>